<organism evidence="13 14">
    <name type="scientific">Platanthera guangdongensis</name>
    <dbReference type="NCBI Taxonomy" id="2320717"/>
    <lineage>
        <taxon>Eukaryota</taxon>
        <taxon>Viridiplantae</taxon>
        <taxon>Streptophyta</taxon>
        <taxon>Embryophyta</taxon>
        <taxon>Tracheophyta</taxon>
        <taxon>Spermatophyta</taxon>
        <taxon>Magnoliopsida</taxon>
        <taxon>Liliopsida</taxon>
        <taxon>Asparagales</taxon>
        <taxon>Orchidaceae</taxon>
        <taxon>Orchidoideae</taxon>
        <taxon>Orchideae</taxon>
        <taxon>Orchidinae</taxon>
        <taxon>Platanthera</taxon>
    </lineage>
</organism>
<dbReference type="SUPFAM" id="SSF51206">
    <property type="entry name" value="cAMP-binding domain-like"/>
    <property type="match status" value="1"/>
</dbReference>
<dbReference type="PANTHER" id="PTHR45651">
    <property type="entry name" value="CYCLIC NUCLEOTIDE-GATED ION CHANNEL 15-RELATED-RELATED"/>
    <property type="match status" value="1"/>
</dbReference>
<dbReference type="Pfam" id="PF00520">
    <property type="entry name" value="Ion_trans"/>
    <property type="match status" value="1"/>
</dbReference>
<evidence type="ECO:0000313" key="13">
    <source>
        <dbReference type="EMBL" id="KAK8960973.1"/>
    </source>
</evidence>
<evidence type="ECO:0000259" key="12">
    <source>
        <dbReference type="PROSITE" id="PS50042"/>
    </source>
</evidence>
<accession>A0ABR2MA83</accession>
<dbReference type="Gene3D" id="2.60.120.10">
    <property type="entry name" value="Jelly Rolls"/>
    <property type="match status" value="1"/>
</dbReference>
<feature type="transmembrane region" description="Helical" evidence="11">
    <location>
        <begin position="202"/>
        <end position="227"/>
    </location>
</feature>
<dbReference type="InterPro" id="IPR005821">
    <property type="entry name" value="Ion_trans_dom"/>
</dbReference>
<dbReference type="InterPro" id="IPR018490">
    <property type="entry name" value="cNMP-bd_dom_sf"/>
</dbReference>
<feature type="compositionally biased region" description="Acidic residues" evidence="10">
    <location>
        <begin position="11"/>
        <end position="22"/>
    </location>
</feature>
<feature type="domain" description="Cyclic nucleotide-binding" evidence="12">
    <location>
        <begin position="443"/>
        <end position="489"/>
    </location>
</feature>
<feature type="region of interest" description="Disordered" evidence="10">
    <location>
        <begin position="1"/>
        <end position="33"/>
    </location>
</feature>
<evidence type="ECO:0000256" key="4">
    <source>
        <dbReference type="ARBA" id="ARBA00022692"/>
    </source>
</evidence>
<evidence type="ECO:0000256" key="6">
    <source>
        <dbReference type="ARBA" id="ARBA00023065"/>
    </source>
</evidence>
<feature type="transmembrane region" description="Helical" evidence="11">
    <location>
        <begin position="134"/>
        <end position="157"/>
    </location>
</feature>
<dbReference type="PANTHER" id="PTHR45651:SF14">
    <property type="entry name" value="CYCLIC NUCLEOTIDE-GATED ION CHANNEL 4"/>
    <property type="match status" value="1"/>
</dbReference>
<dbReference type="InterPro" id="IPR000595">
    <property type="entry name" value="cNMP-bd_dom"/>
</dbReference>
<evidence type="ECO:0000256" key="9">
    <source>
        <dbReference type="ARBA" id="ARBA00023303"/>
    </source>
</evidence>
<keyword evidence="4 11" id="KW-0812">Transmembrane</keyword>
<evidence type="ECO:0000256" key="7">
    <source>
        <dbReference type="ARBA" id="ARBA00023136"/>
    </source>
</evidence>
<reference evidence="13 14" key="1">
    <citation type="journal article" date="2022" name="Nat. Plants">
        <title>Genomes of leafy and leafless Platanthera orchids illuminate the evolution of mycoheterotrophy.</title>
        <authorList>
            <person name="Li M.H."/>
            <person name="Liu K.W."/>
            <person name="Li Z."/>
            <person name="Lu H.C."/>
            <person name="Ye Q.L."/>
            <person name="Zhang D."/>
            <person name="Wang J.Y."/>
            <person name="Li Y.F."/>
            <person name="Zhong Z.M."/>
            <person name="Liu X."/>
            <person name="Yu X."/>
            <person name="Liu D.K."/>
            <person name="Tu X.D."/>
            <person name="Liu B."/>
            <person name="Hao Y."/>
            <person name="Liao X.Y."/>
            <person name="Jiang Y.T."/>
            <person name="Sun W.H."/>
            <person name="Chen J."/>
            <person name="Chen Y.Q."/>
            <person name="Ai Y."/>
            <person name="Zhai J.W."/>
            <person name="Wu S.S."/>
            <person name="Zhou Z."/>
            <person name="Hsiao Y.Y."/>
            <person name="Wu W.L."/>
            <person name="Chen Y.Y."/>
            <person name="Lin Y.F."/>
            <person name="Hsu J.L."/>
            <person name="Li C.Y."/>
            <person name="Wang Z.W."/>
            <person name="Zhao X."/>
            <person name="Zhong W.Y."/>
            <person name="Ma X.K."/>
            <person name="Ma L."/>
            <person name="Huang J."/>
            <person name="Chen G.Z."/>
            <person name="Huang M.Z."/>
            <person name="Huang L."/>
            <person name="Peng D.H."/>
            <person name="Luo Y.B."/>
            <person name="Zou S.Q."/>
            <person name="Chen S.P."/>
            <person name="Lan S."/>
            <person name="Tsai W.C."/>
            <person name="Van de Peer Y."/>
            <person name="Liu Z.J."/>
        </authorList>
    </citation>
    <scope>NUCLEOTIDE SEQUENCE [LARGE SCALE GENOMIC DNA]</scope>
    <source>
        <strain evidence="13">Lor288</strain>
    </source>
</reference>
<dbReference type="SUPFAM" id="SSF81324">
    <property type="entry name" value="Voltage-gated potassium channels"/>
    <property type="match status" value="1"/>
</dbReference>
<feature type="compositionally biased region" description="Low complexity" evidence="10">
    <location>
        <begin position="526"/>
        <end position="535"/>
    </location>
</feature>
<evidence type="ECO:0000313" key="14">
    <source>
        <dbReference type="Proteomes" id="UP001412067"/>
    </source>
</evidence>
<feature type="transmembrane region" description="Helical" evidence="11">
    <location>
        <begin position="77"/>
        <end position="96"/>
    </location>
</feature>
<keyword evidence="14" id="KW-1185">Reference proteome</keyword>
<dbReference type="Gene3D" id="1.10.287.70">
    <property type="match status" value="1"/>
</dbReference>
<comment type="subcellular location">
    <subcellularLocation>
        <location evidence="1">Membrane</location>
        <topology evidence="1">Multi-pass membrane protein</topology>
    </subcellularLocation>
</comment>
<evidence type="ECO:0000256" key="11">
    <source>
        <dbReference type="SAM" id="Phobius"/>
    </source>
</evidence>
<dbReference type="PROSITE" id="PS50042">
    <property type="entry name" value="CNMP_BINDING_3"/>
    <property type="match status" value="1"/>
</dbReference>
<comment type="caution">
    <text evidence="13">The sequence shown here is derived from an EMBL/GenBank/DDBJ whole genome shotgun (WGS) entry which is preliminary data.</text>
</comment>
<evidence type="ECO:0000256" key="8">
    <source>
        <dbReference type="ARBA" id="ARBA00023286"/>
    </source>
</evidence>
<proteinExistence type="inferred from homology"/>
<evidence type="ECO:0000256" key="3">
    <source>
        <dbReference type="ARBA" id="ARBA00022448"/>
    </source>
</evidence>
<keyword evidence="5 11" id="KW-1133">Transmembrane helix</keyword>
<keyword evidence="7 11" id="KW-0472">Membrane</keyword>
<sequence>MDSGSHPSDIADADGYSDEEEASGYNQPNHGEGGGGVFDPQSRWVQEWNRIFLLVSSAGLFVDPLFFYALSISADELCLFVDGWFAATVTLLRLMTDTVHLWNMGMRMKTVYRARRCDRKEDEVVDYMRSKKEFFFDLFVILPVPQIVIWVAVPALIQQGSTTWVMNICLIMFLFQYLPKIHHSISFLRRLQNSSGYIFGTIWWGIALNLIAYFIASHAVGACWYLLGIQRATKCLAERCGSVQGCIPESLGCIDPIYYGIDTMVAKKGRLAWAGPAHAFENCLGNDGKNYDYGAYRLTVLLVANTSRIEKILLPLLWGLMTLTTFGGALVSTTEWLEIIFNIVVITSGLLLVTMLIGNIKVFLHSTTCKKQSLHIKMRSLEWWMRQRQLPDGIRRRVRQYERQRWASMRGVDECQMTRNLPQGLRRDIKYHLCLGLVRRVPLFQHMDELVLENICDRVKSLVFPKGETVMREGDPVQRMIFIVRGHLQSSQLLREGLQSSCMLGPWQLHRRRAADVVPPPPLRGAASAVVVDPGDAGDRGGVRPGGRRRQVRDAALPPHLPQRPGSPERALLLAGVADVGCGRRYSWRGGGVRR</sequence>
<dbReference type="EMBL" id="JBBWWR010000010">
    <property type="protein sequence ID" value="KAK8960973.1"/>
    <property type="molecule type" value="Genomic_DNA"/>
</dbReference>
<keyword evidence="6" id="KW-0406">Ion transport</keyword>
<comment type="similarity">
    <text evidence="2">Belongs to the cyclic nucleotide-gated cation channel (TC 1.A.1.5) family.</text>
</comment>
<evidence type="ECO:0000256" key="1">
    <source>
        <dbReference type="ARBA" id="ARBA00004141"/>
    </source>
</evidence>
<dbReference type="CDD" id="cd00038">
    <property type="entry name" value="CAP_ED"/>
    <property type="match status" value="1"/>
</dbReference>
<keyword evidence="3" id="KW-0813">Transport</keyword>
<evidence type="ECO:0000256" key="10">
    <source>
        <dbReference type="SAM" id="MobiDB-lite"/>
    </source>
</evidence>
<keyword evidence="8" id="KW-1071">Ligand-gated ion channel</keyword>
<feature type="transmembrane region" description="Helical" evidence="11">
    <location>
        <begin position="164"/>
        <end position="182"/>
    </location>
</feature>
<gene>
    <name evidence="13" type="primary">CNGC4</name>
    <name evidence="13" type="ORF">KSP40_PGU013287</name>
</gene>
<keyword evidence="9" id="KW-0407">Ion channel</keyword>
<dbReference type="Gene3D" id="1.10.287.630">
    <property type="entry name" value="Helix hairpin bin"/>
    <property type="match status" value="1"/>
</dbReference>
<feature type="transmembrane region" description="Helical" evidence="11">
    <location>
        <begin position="312"/>
        <end position="333"/>
    </location>
</feature>
<feature type="transmembrane region" description="Helical" evidence="11">
    <location>
        <begin position="51"/>
        <end position="70"/>
    </location>
</feature>
<feature type="region of interest" description="Disordered" evidence="10">
    <location>
        <begin position="526"/>
        <end position="570"/>
    </location>
</feature>
<name>A0ABR2MA83_9ASPA</name>
<feature type="transmembrane region" description="Helical" evidence="11">
    <location>
        <begin position="339"/>
        <end position="364"/>
    </location>
</feature>
<protein>
    <submittedName>
        <fullName evidence="13">Cyclic nucleotide-gated ion channel 4</fullName>
    </submittedName>
</protein>
<evidence type="ECO:0000256" key="5">
    <source>
        <dbReference type="ARBA" id="ARBA00022989"/>
    </source>
</evidence>
<dbReference type="Proteomes" id="UP001412067">
    <property type="component" value="Unassembled WGS sequence"/>
</dbReference>
<evidence type="ECO:0000256" key="2">
    <source>
        <dbReference type="ARBA" id="ARBA00010486"/>
    </source>
</evidence>
<dbReference type="InterPro" id="IPR014710">
    <property type="entry name" value="RmlC-like_jellyroll"/>
</dbReference>